<proteinExistence type="predicted"/>
<dbReference type="Proteomes" id="UP001234297">
    <property type="component" value="Chromosome 12"/>
</dbReference>
<name>A0ACC2K5I8_PERAE</name>
<evidence type="ECO:0000313" key="1">
    <source>
        <dbReference type="EMBL" id="KAJ8616267.1"/>
    </source>
</evidence>
<keyword evidence="2" id="KW-1185">Reference proteome</keyword>
<protein>
    <submittedName>
        <fullName evidence="1">Uncharacterized protein</fullName>
    </submittedName>
</protein>
<reference evidence="1 2" key="1">
    <citation type="journal article" date="2022" name="Hortic Res">
        <title>A haplotype resolved chromosomal level avocado genome allows analysis of novel avocado genes.</title>
        <authorList>
            <person name="Nath O."/>
            <person name="Fletcher S.J."/>
            <person name="Hayward A."/>
            <person name="Shaw L.M."/>
            <person name="Masouleh A.K."/>
            <person name="Furtado A."/>
            <person name="Henry R.J."/>
            <person name="Mitter N."/>
        </authorList>
    </citation>
    <scope>NUCLEOTIDE SEQUENCE [LARGE SCALE GENOMIC DNA]</scope>
    <source>
        <strain evidence="2">cv. Hass</strain>
    </source>
</reference>
<organism evidence="1 2">
    <name type="scientific">Persea americana</name>
    <name type="common">Avocado</name>
    <dbReference type="NCBI Taxonomy" id="3435"/>
    <lineage>
        <taxon>Eukaryota</taxon>
        <taxon>Viridiplantae</taxon>
        <taxon>Streptophyta</taxon>
        <taxon>Embryophyta</taxon>
        <taxon>Tracheophyta</taxon>
        <taxon>Spermatophyta</taxon>
        <taxon>Magnoliopsida</taxon>
        <taxon>Magnoliidae</taxon>
        <taxon>Laurales</taxon>
        <taxon>Lauraceae</taxon>
        <taxon>Persea</taxon>
    </lineage>
</organism>
<accession>A0ACC2K5I8</accession>
<comment type="caution">
    <text evidence="1">The sequence shown here is derived from an EMBL/GenBank/DDBJ whole genome shotgun (WGS) entry which is preliminary data.</text>
</comment>
<evidence type="ECO:0000313" key="2">
    <source>
        <dbReference type="Proteomes" id="UP001234297"/>
    </source>
</evidence>
<sequence length="310" mass="33963">MESIRAWCVILCFFHSFLSSYGNGNESTNLSRDSLDDLIRDYAFKELERSHTGVLNTVPVPANFAGVKASVARIRSSTFWSRGANFSDFYIPPESIPLPFVRRIGLVYQNLANWSSSYYTVPGYSLVTPVLGFMAYDASNSYSSKTNITALNVRVINDSIAISFPSLQKPKGLDLRMKCVRFDVGGSMEFSDMKFPNICFTRGPGHFSIVVPSNAPGPSTSPAPSPTKLKRKGTKLKVWVIAAVCGVVGLVLVGLIGVAVFLFVKGKKIQEMERQAEEGEALESVWVVGSRMPKATAIRTPTVLENENAP</sequence>
<gene>
    <name evidence="1" type="ORF">MRB53_035639</name>
</gene>
<dbReference type="EMBL" id="CM056820">
    <property type="protein sequence ID" value="KAJ8616267.1"/>
    <property type="molecule type" value="Genomic_DNA"/>
</dbReference>